<comment type="similarity">
    <text evidence="1">Belongs to the universal ribosomal protein uS7 family.</text>
</comment>
<dbReference type="InterPro" id="IPR009019">
    <property type="entry name" value="KH_sf_prok-type"/>
</dbReference>
<dbReference type="InterPro" id="IPR036920">
    <property type="entry name" value="Ribosomal_uL16_sf"/>
</dbReference>
<dbReference type="SUPFAM" id="SSF54686">
    <property type="entry name" value="Ribosomal protein L16p/L10e"/>
    <property type="match status" value="1"/>
</dbReference>
<evidence type="ECO:0000256" key="1">
    <source>
        <dbReference type="ARBA" id="ARBA00007151"/>
    </source>
</evidence>
<dbReference type="Gene3D" id="3.30.1140.32">
    <property type="entry name" value="Ribosomal protein S3, C-terminal domain"/>
    <property type="match status" value="1"/>
</dbReference>
<dbReference type="Pfam" id="PF00177">
    <property type="entry name" value="Ribosomal_S7"/>
    <property type="match status" value="1"/>
</dbReference>
<gene>
    <name evidence="9" type="ORF">ALEPTO_LOCUS10986</name>
</gene>
<comment type="similarity">
    <text evidence="3">Belongs to the universal ribosomal protein uS3 family.</text>
</comment>
<evidence type="ECO:0000259" key="7">
    <source>
        <dbReference type="Pfam" id="PF00177"/>
    </source>
</evidence>
<evidence type="ECO:0000256" key="4">
    <source>
        <dbReference type="ARBA" id="ARBA00022980"/>
    </source>
</evidence>
<dbReference type="Proteomes" id="UP000789508">
    <property type="component" value="Unassembled WGS sequence"/>
</dbReference>
<dbReference type="PANTHER" id="PTHR12220:SF13">
    <property type="entry name" value="LARGE RIBOSOMAL SUBUNIT PROTEIN UL16M"/>
    <property type="match status" value="1"/>
</dbReference>
<dbReference type="InterPro" id="IPR047873">
    <property type="entry name" value="Ribosomal_uL16"/>
</dbReference>
<dbReference type="InterPro" id="IPR036419">
    <property type="entry name" value="Ribosomal_S3_C_sf"/>
</dbReference>
<accession>A0A9N9HIY8</accession>
<dbReference type="Gene3D" id="3.30.300.20">
    <property type="match status" value="1"/>
</dbReference>
<dbReference type="GO" id="GO:0022625">
    <property type="term" value="C:cytosolic large ribosomal subunit"/>
    <property type="evidence" value="ECO:0007669"/>
    <property type="project" value="TreeGrafter"/>
</dbReference>
<dbReference type="GO" id="GO:0019843">
    <property type="term" value="F:rRNA binding"/>
    <property type="evidence" value="ECO:0007669"/>
    <property type="project" value="InterPro"/>
</dbReference>
<dbReference type="InterPro" id="IPR020798">
    <property type="entry name" value="Ribosomal_uL16_CS"/>
</dbReference>
<dbReference type="Gene3D" id="3.90.1170.10">
    <property type="entry name" value="Ribosomal protein L10e/L16"/>
    <property type="match status" value="2"/>
</dbReference>
<evidence type="ECO:0000313" key="10">
    <source>
        <dbReference type="Proteomes" id="UP000789508"/>
    </source>
</evidence>
<dbReference type="InterPro" id="IPR036823">
    <property type="entry name" value="Ribosomal_uS7_dom_sf"/>
</dbReference>
<dbReference type="PANTHER" id="PTHR12220">
    <property type="entry name" value="50S/60S RIBOSOMAL PROTEIN L16"/>
    <property type="match status" value="1"/>
</dbReference>
<dbReference type="InterPro" id="IPR015946">
    <property type="entry name" value="KH_dom-like_a/b"/>
</dbReference>
<dbReference type="InterPro" id="IPR016180">
    <property type="entry name" value="Ribosomal_uL16_dom"/>
</dbReference>
<reference evidence="9" key="1">
    <citation type="submission" date="2021-06" db="EMBL/GenBank/DDBJ databases">
        <authorList>
            <person name="Kallberg Y."/>
            <person name="Tangrot J."/>
            <person name="Rosling A."/>
        </authorList>
    </citation>
    <scope>NUCLEOTIDE SEQUENCE</scope>
    <source>
        <strain evidence="9">FL130A</strain>
    </source>
</reference>
<dbReference type="Pfam" id="PF00252">
    <property type="entry name" value="Ribosomal_L16"/>
    <property type="match status" value="1"/>
</dbReference>
<evidence type="ECO:0000256" key="3">
    <source>
        <dbReference type="ARBA" id="ARBA00010761"/>
    </source>
</evidence>
<dbReference type="AlphaFoldDB" id="A0A9N9HIY8"/>
<dbReference type="CDD" id="cd01433">
    <property type="entry name" value="Ribosomal_L16_L10e"/>
    <property type="match status" value="1"/>
</dbReference>
<dbReference type="PROSITE" id="PS00586">
    <property type="entry name" value="RIBOSOMAL_L16_1"/>
    <property type="match status" value="1"/>
</dbReference>
<proteinExistence type="inferred from homology"/>
<keyword evidence="10" id="KW-1185">Reference proteome</keyword>
<comment type="similarity">
    <text evidence="2 6">Belongs to the universal ribosomal protein uL16 family.</text>
</comment>
<dbReference type="SUPFAM" id="SSF54821">
    <property type="entry name" value="Ribosomal protein S3 C-terminal domain"/>
    <property type="match status" value="1"/>
</dbReference>
<evidence type="ECO:0000313" key="9">
    <source>
        <dbReference type="EMBL" id="CAG8685127.1"/>
    </source>
</evidence>
<comment type="caution">
    <text evidence="9">The sequence shown here is derived from an EMBL/GenBank/DDBJ whole genome shotgun (WGS) entry which is preliminary data.</text>
</comment>
<dbReference type="GO" id="GO:0006412">
    <property type="term" value="P:translation"/>
    <property type="evidence" value="ECO:0007669"/>
    <property type="project" value="InterPro"/>
</dbReference>
<feature type="domain" description="Small ribosomal subunit protein uS3 C-terminal" evidence="8">
    <location>
        <begin position="217"/>
        <end position="298"/>
    </location>
</feature>
<keyword evidence="5 6" id="KW-0687">Ribonucleoprotein</keyword>
<feature type="non-terminal residue" evidence="9">
    <location>
        <position position="1"/>
    </location>
</feature>
<feature type="domain" description="Small ribosomal subunit protein uS7" evidence="7">
    <location>
        <begin position="3"/>
        <end position="41"/>
    </location>
</feature>
<dbReference type="Gene3D" id="1.10.455.10">
    <property type="entry name" value="Ribosomal protein S7 domain"/>
    <property type="match status" value="1"/>
</dbReference>
<dbReference type="GO" id="GO:0003735">
    <property type="term" value="F:structural constituent of ribosome"/>
    <property type="evidence" value="ECO:0007669"/>
    <property type="project" value="InterPro"/>
</dbReference>
<dbReference type="InterPro" id="IPR000114">
    <property type="entry name" value="Ribosomal_uL16_bact-type"/>
</dbReference>
<evidence type="ECO:0000256" key="2">
    <source>
        <dbReference type="ARBA" id="ARBA00008931"/>
    </source>
</evidence>
<dbReference type="SUPFAM" id="SSF54814">
    <property type="entry name" value="Prokaryotic type KH domain (KH-domain type II)"/>
    <property type="match status" value="1"/>
</dbReference>
<dbReference type="InterPro" id="IPR023798">
    <property type="entry name" value="Ribosomal_uS7_dom"/>
</dbReference>
<dbReference type="PRINTS" id="PR00060">
    <property type="entry name" value="RIBOSOMALL16"/>
</dbReference>
<evidence type="ECO:0000259" key="8">
    <source>
        <dbReference type="Pfam" id="PF00189"/>
    </source>
</evidence>
<dbReference type="Pfam" id="PF00189">
    <property type="entry name" value="Ribosomal_S3_C"/>
    <property type="match status" value="1"/>
</dbReference>
<dbReference type="InterPro" id="IPR001351">
    <property type="entry name" value="Ribosomal_uS3_C"/>
</dbReference>
<dbReference type="SUPFAM" id="SSF47973">
    <property type="entry name" value="Ribosomal protein S7"/>
    <property type="match status" value="1"/>
</dbReference>
<dbReference type="OrthoDB" id="2448309at2759"/>
<dbReference type="EMBL" id="CAJVPS010014981">
    <property type="protein sequence ID" value="CAG8685127.1"/>
    <property type="molecule type" value="Genomic_DNA"/>
</dbReference>
<organism evidence="9 10">
    <name type="scientific">Ambispora leptoticha</name>
    <dbReference type="NCBI Taxonomy" id="144679"/>
    <lineage>
        <taxon>Eukaryota</taxon>
        <taxon>Fungi</taxon>
        <taxon>Fungi incertae sedis</taxon>
        <taxon>Mucoromycota</taxon>
        <taxon>Glomeromycotina</taxon>
        <taxon>Glomeromycetes</taxon>
        <taxon>Archaeosporales</taxon>
        <taxon>Ambisporaceae</taxon>
        <taxon>Ambispora</taxon>
    </lineage>
</organism>
<sequence>GAKEKKTSKSMFEKLAEEIKNAYNKSGEAFKKKENIQKEAMGCKFGEFAPTRKRGKHGKAAFLPKKGGRILYKLLQGAAKSLVKKKEKTSDFYLDKVEKASPYAIRVGYNQVWNNCYFSEGKRDRINWLERDKLIRDYFSSALPNTVRLRAEYSTNSIFLYLYISELSLVLGENNERLNKIIKNVYKIINDDKVAVKINLIEIKKTYAHAQSIANLIAGQLQKRIFSGMVLRNVLNKISLEKGEVKGVKIKLKGLMDNSKIAQTKKVTQNKMPLSEIDSNIDEGKKVAVTVRGTIGIKYEGHAKGNQEVNFGDYGLQAQEGTYISNRAIEAGRKVISPFVKKTGKMWIRIFPHLAVVKAGTIVFEVQGLPKDTAYKVLKQASHKLPKNNGEAKVKYKVVERNE</sequence>
<keyword evidence="4 6" id="KW-0689">Ribosomal protein</keyword>
<name>A0A9N9HIY8_9GLOM</name>
<evidence type="ECO:0000256" key="5">
    <source>
        <dbReference type="ARBA" id="ARBA00023274"/>
    </source>
</evidence>
<protein>
    <submittedName>
        <fullName evidence="9">8479_t:CDS:1</fullName>
    </submittedName>
</protein>
<evidence type="ECO:0000256" key="6">
    <source>
        <dbReference type="RuleBase" id="RU004413"/>
    </source>
</evidence>